<sequence>MKWRRHRDARPGIREKDLVDTWQVVSLLLDYPDDVLLGRVPMLRGVVEGLPDAQRMPLLEFLDHLTSARLGALQREYVDTFDVTRKCSLHLTYFTSGDTRRRGVALVEFKQAYRRAGLEFDSEVELPDHLCVVLEFGAMQDWATAWHLLTRHRVGVEVLRAGLAQRDSRWLPVLEALRSTLPPLEGSDTEALLRLVEQGPPQEEVGLEPYAIDPRLNPRPEPADTTAMLGTTIPVGAPR</sequence>
<evidence type="ECO:0000313" key="4">
    <source>
        <dbReference type="Proteomes" id="UP001500390"/>
    </source>
</evidence>
<keyword evidence="4" id="KW-1185">Reference proteome</keyword>
<protein>
    <recommendedName>
        <fullName evidence="5">Nitrate reductase molybdenum cofactor assembly chaperone</fullName>
    </recommendedName>
</protein>
<keyword evidence="1" id="KW-0534">Nitrate assimilation</keyword>
<evidence type="ECO:0008006" key="5">
    <source>
        <dbReference type="Google" id="ProtNLM"/>
    </source>
</evidence>
<dbReference type="EMBL" id="BAABFX010000022">
    <property type="protein sequence ID" value="GAA4393408.1"/>
    <property type="molecule type" value="Genomic_DNA"/>
</dbReference>
<name>A0ABP8JN73_9MICO</name>
<reference evidence="4" key="1">
    <citation type="journal article" date="2019" name="Int. J. Syst. Evol. Microbiol.">
        <title>The Global Catalogue of Microorganisms (GCM) 10K type strain sequencing project: providing services to taxonomists for standard genome sequencing and annotation.</title>
        <authorList>
            <consortium name="The Broad Institute Genomics Platform"/>
            <consortium name="The Broad Institute Genome Sequencing Center for Infectious Disease"/>
            <person name="Wu L."/>
            <person name="Ma J."/>
        </authorList>
    </citation>
    <scope>NUCLEOTIDE SEQUENCE [LARGE SCALE GENOMIC DNA]</scope>
    <source>
        <strain evidence="4">JCM 17738</strain>
    </source>
</reference>
<dbReference type="PANTHER" id="PTHR43680">
    <property type="entry name" value="NITRATE REDUCTASE MOLYBDENUM COFACTOR ASSEMBLY CHAPERONE"/>
    <property type="match status" value="1"/>
</dbReference>
<proteinExistence type="predicted"/>
<accession>A0ABP8JN73</accession>
<comment type="caution">
    <text evidence="3">The sequence shown here is derived from an EMBL/GenBank/DDBJ whole genome shotgun (WGS) entry which is preliminary data.</text>
</comment>
<dbReference type="SUPFAM" id="SSF89155">
    <property type="entry name" value="TorD-like"/>
    <property type="match status" value="1"/>
</dbReference>
<dbReference type="RefSeq" id="WP_159902733.1">
    <property type="nucleotide sequence ID" value="NZ_BAABFX010000022.1"/>
</dbReference>
<dbReference type="InterPro" id="IPR036411">
    <property type="entry name" value="TorD-like_sf"/>
</dbReference>
<dbReference type="NCBIfam" id="TIGR00684">
    <property type="entry name" value="narJ"/>
    <property type="match status" value="1"/>
</dbReference>
<evidence type="ECO:0000256" key="1">
    <source>
        <dbReference type="ARBA" id="ARBA00023063"/>
    </source>
</evidence>
<dbReference type="PANTHER" id="PTHR43680:SF2">
    <property type="entry name" value="NITRATE REDUCTASE MOLYBDENUM COFACTOR ASSEMBLY CHAPERONE NARJ"/>
    <property type="match status" value="1"/>
</dbReference>
<dbReference type="InterPro" id="IPR003765">
    <property type="entry name" value="NO3_reductase_chaperone_NarJ"/>
</dbReference>
<feature type="region of interest" description="Disordered" evidence="2">
    <location>
        <begin position="213"/>
        <end position="239"/>
    </location>
</feature>
<dbReference type="Gene3D" id="1.10.3480.10">
    <property type="entry name" value="TorD-like"/>
    <property type="match status" value="1"/>
</dbReference>
<dbReference type="Proteomes" id="UP001500390">
    <property type="component" value="Unassembled WGS sequence"/>
</dbReference>
<evidence type="ECO:0000313" key="3">
    <source>
        <dbReference type="EMBL" id="GAA4393408.1"/>
    </source>
</evidence>
<dbReference type="Pfam" id="PF02613">
    <property type="entry name" value="Nitrate_red_del"/>
    <property type="match status" value="1"/>
</dbReference>
<dbReference type="InterPro" id="IPR020945">
    <property type="entry name" value="DMSO/NO3_reduct_chaperone"/>
</dbReference>
<evidence type="ECO:0000256" key="2">
    <source>
        <dbReference type="SAM" id="MobiDB-lite"/>
    </source>
</evidence>
<gene>
    <name evidence="3" type="ORF">GCM10023153_13340</name>
</gene>
<organism evidence="3 4">
    <name type="scientific">Ornithinibacter aureus</name>
    <dbReference type="NCBI Taxonomy" id="622664"/>
    <lineage>
        <taxon>Bacteria</taxon>
        <taxon>Bacillati</taxon>
        <taxon>Actinomycetota</taxon>
        <taxon>Actinomycetes</taxon>
        <taxon>Micrococcales</taxon>
        <taxon>Intrasporangiaceae</taxon>
        <taxon>Ornithinibacter</taxon>
    </lineage>
</organism>